<dbReference type="PROSITE" id="PS00108">
    <property type="entry name" value="PROTEIN_KINASE_ST"/>
    <property type="match status" value="1"/>
</dbReference>
<evidence type="ECO:0000256" key="2">
    <source>
        <dbReference type="ARBA" id="ARBA00022741"/>
    </source>
</evidence>
<dbReference type="InterPro" id="IPR001245">
    <property type="entry name" value="Ser-Thr/Tyr_kinase_cat_dom"/>
</dbReference>
<evidence type="ECO:0000313" key="7">
    <source>
        <dbReference type="EMBL" id="KAG8457713.1"/>
    </source>
</evidence>
<sequence length="604" mass="63166">MTAAAVARPPPIAPAAAARASLAPASSTDIEDAADDAADDAAEAPTGSLARRSGSSGSGRPRLARAAFLDRPAETREVQGRPESGRPASDGNALFGRVLFTAGTGSSFRAQGSGRDLSALAARMSIRLSDDGAAAHAPPSLEVIRSGFLSSDSDSLLDPRDLRLLAVLGTGAFGVVYKAKWTPAARPAGVATAAAADADARVASLVASGDGLVAVKRLKLAVAPDRTGETPRAQGETPRGMAAAAAAKVDAEHNGALPALFARELSDFCNELLMLRAIHHAHVIGYIGCTLHADENGDDQLSIITELATHGTLKPLICSTSGLFRPFTTADGLRWAHQIGAGMAYLHACTPAIVHRDLKPENVLLCGDRATAKIGDFGLGTFEHKGRRMSNVKLTGQVGSVRYMAPENYRQEAYGTANDVYSYAILLFELLTRGRAYDGLYIPVDDIGRRAALPDTPLRPALPAVWPLEAKRLVALAWHAQPGERPDFGAITAELGNWRFDPSKRVLRQVARGSSRGLLEIGGFRSAMLKTDYADTRSKGRWRKAASGARVPGAHVPVDAGTALGAVSPNPPTYWACAPAPALRGKAKAPAGAVDGPPVASFFV</sequence>
<dbReference type="Gene3D" id="1.10.510.10">
    <property type="entry name" value="Transferase(Phosphotransferase) domain 1"/>
    <property type="match status" value="1"/>
</dbReference>
<dbReference type="GO" id="GO:0005524">
    <property type="term" value="F:ATP binding"/>
    <property type="evidence" value="ECO:0007669"/>
    <property type="project" value="UniProtKB-KW"/>
</dbReference>
<dbReference type="AlphaFoldDB" id="A0A8J5X228"/>
<reference evidence="7" key="1">
    <citation type="submission" date="2021-05" db="EMBL/GenBank/DDBJ databases">
        <title>The genome of the haptophyte Pavlova lutheri (Diacronema luteri, Pavlovales) - a model for lipid biosynthesis in eukaryotic algae.</title>
        <authorList>
            <person name="Hulatt C.J."/>
            <person name="Posewitz M.C."/>
        </authorList>
    </citation>
    <scope>NUCLEOTIDE SEQUENCE</scope>
    <source>
        <strain evidence="7">NIVA-4/92</strain>
    </source>
</reference>
<comment type="caution">
    <text evidence="7">The sequence shown here is derived from an EMBL/GenBank/DDBJ whole genome shotgun (WGS) entry which is preliminary data.</text>
</comment>
<dbReference type="SMART" id="SM00220">
    <property type="entry name" value="S_TKc"/>
    <property type="match status" value="1"/>
</dbReference>
<dbReference type="PROSITE" id="PS50011">
    <property type="entry name" value="PROTEIN_KINASE_DOM"/>
    <property type="match status" value="1"/>
</dbReference>
<dbReference type="InterPro" id="IPR051681">
    <property type="entry name" value="Ser/Thr_Kinases-Pseudokinases"/>
</dbReference>
<dbReference type="Pfam" id="PF07714">
    <property type="entry name" value="PK_Tyr_Ser-Thr"/>
    <property type="match status" value="1"/>
</dbReference>
<evidence type="ECO:0000256" key="4">
    <source>
        <dbReference type="ARBA" id="ARBA00022840"/>
    </source>
</evidence>
<gene>
    <name evidence="7" type="ORF">KFE25_013219</name>
</gene>
<keyword evidence="1" id="KW-0808">Transferase</keyword>
<protein>
    <recommendedName>
        <fullName evidence="6">Protein kinase domain-containing protein</fullName>
    </recommendedName>
</protein>
<name>A0A8J5X228_DIALT</name>
<evidence type="ECO:0000313" key="8">
    <source>
        <dbReference type="Proteomes" id="UP000751190"/>
    </source>
</evidence>
<keyword evidence="3" id="KW-0418">Kinase</keyword>
<keyword evidence="2" id="KW-0547">Nucleotide-binding</keyword>
<dbReference type="OrthoDB" id="535945at2759"/>
<feature type="domain" description="Protein kinase" evidence="6">
    <location>
        <begin position="162"/>
        <end position="500"/>
    </location>
</feature>
<feature type="compositionally biased region" description="Acidic residues" evidence="5">
    <location>
        <begin position="29"/>
        <end position="42"/>
    </location>
</feature>
<dbReference type="EMBL" id="JAGTXO010000064">
    <property type="protein sequence ID" value="KAG8457713.1"/>
    <property type="molecule type" value="Genomic_DNA"/>
</dbReference>
<keyword evidence="4" id="KW-0067">ATP-binding</keyword>
<dbReference type="PANTHER" id="PTHR44329">
    <property type="entry name" value="SERINE/THREONINE-PROTEIN KINASE TNNI3K-RELATED"/>
    <property type="match status" value="1"/>
</dbReference>
<feature type="region of interest" description="Disordered" evidence="5">
    <location>
        <begin position="1"/>
        <end position="92"/>
    </location>
</feature>
<dbReference type="Gene3D" id="3.30.200.20">
    <property type="entry name" value="Phosphorylase Kinase, domain 1"/>
    <property type="match status" value="1"/>
</dbReference>
<dbReference type="InterPro" id="IPR011009">
    <property type="entry name" value="Kinase-like_dom_sf"/>
</dbReference>
<dbReference type="SUPFAM" id="SSF56112">
    <property type="entry name" value="Protein kinase-like (PK-like)"/>
    <property type="match status" value="1"/>
</dbReference>
<evidence type="ECO:0000256" key="5">
    <source>
        <dbReference type="SAM" id="MobiDB-lite"/>
    </source>
</evidence>
<dbReference type="InterPro" id="IPR000719">
    <property type="entry name" value="Prot_kinase_dom"/>
</dbReference>
<dbReference type="Proteomes" id="UP000751190">
    <property type="component" value="Unassembled WGS sequence"/>
</dbReference>
<dbReference type="PANTHER" id="PTHR44329:SF288">
    <property type="entry name" value="MITOGEN-ACTIVATED PROTEIN KINASE KINASE KINASE 20"/>
    <property type="match status" value="1"/>
</dbReference>
<evidence type="ECO:0000256" key="3">
    <source>
        <dbReference type="ARBA" id="ARBA00022777"/>
    </source>
</evidence>
<keyword evidence="8" id="KW-1185">Reference proteome</keyword>
<feature type="compositionally biased region" description="Low complexity" evidence="5">
    <location>
        <begin position="14"/>
        <end position="25"/>
    </location>
</feature>
<organism evidence="7 8">
    <name type="scientific">Diacronema lutheri</name>
    <name type="common">Unicellular marine alga</name>
    <name type="synonym">Monochrysis lutheri</name>
    <dbReference type="NCBI Taxonomy" id="2081491"/>
    <lineage>
        <taxon>Eukaryota</taxon>
        <taxon>Haptista</taxon>
        <taxon>Haptophyta</taxon>
        <taxon>Pavlovophyceae</taxon>
        <taxon>Pavlovales</taxon>
        <taxon>Pavlovaceae</taxon>
        <taxon>Diacronema</taxon>
    </lineage>
</organism>
<feature type="compositionally biased region" description="Basic and acidic residues" evidence="5">
    <location>
        <begin position="71"/>
        <end position="84"/>
    </location>
</feature>
<accession>A0A8J5X228</accession>
<dbReference type="GO" id="GO:0004674">
    <property type="term" value="F:protein serine/threonine kinase activity"/>
    <property type="evidence" value="ECO:0007669"/>
    <property type="project" value="TreeGrafter"/>
</dbReference>
<dbReference type="InterPro" id="IPR008271">
    <property type="entry name" value="Ser/Thr_kinase_AS"/>
</dbReference>
<feature type="compositionally biased region" description="Low complexity" evidence="5">
    <location>
        <begin position="43"/>
        <end position="67"/>
    </location>
</feature>
<evidence type="ECO:0000256" key="1">
    <source>
        <dbReference type="ARBA" id="ARBA00022679"/>
    </source>
</evidence>
<evidence type="ECO:0000259" key="6">
    <source>
        <dbReference type="PROSITE" id="PS50011"/>
    </source>
</evidence>
<proteinExistence type="predicted"/>